<evidence type="ECO:0000256" key="3">
    <source>
        <dbReference type="ARBA" id="ARBA00021704"/>
    </source>
</evidence>
<comment type="caution">
    <text evidence="11">The sequence shown here is derived from an EMBL/GenBank/DDBJ whole genome shotgun (WGS) entry which is preliminary data.</text>
</comment>
<evidence type="ECO:0000256" key="1">
    <source>
        <dbReference type="ARBA" id="ARBA00004123"/>
    </source>
</evidence>
<dbReference type="PRINTS" id="PR00370">
    <property type="entry name" value="FMOXYGENASE"/>
</dbReference>
<dbReference type="GeneID" id="70226528"/>
<dbReference type="InterPro" id="IPR020946">
    <property type="entry name" value="Flavin_mOase-like"/>
</dbReference>
<dbReference type="RefSeq" id="XP_046057494.1">
    <property type="nucleotide sequence ID" value="XM_046196574.1"/>
</dbReference>
<dbReference type="InterPro" id="IPR036188">
    <property type="entry name" value="FAD/NAD-bd_sf"/>
</dbReference>
<dbReference type="GO" id="GO:0050661">
    <property type="term" value="F:NADP binding"/>
    <property type="evidence" value="ECO:0007669"/>
    <property type="project" value="InterPro"/>
</dbReference>
<evidence type="ECO:0000256" key="7">
    <source>
        <dbReference type="ARBA" id="ARBA00023002"/>
    </source>
</evidence>
<dbReference type="InterPro" id="IPR017423">
    <property type="entry name" value="TRM6"/>
</dbReference>
<dbReference type="GO" id="GO:0050660">
    <property type="term" value="F:flavin adenine dinucleotide binding"/>
    <property type="evidence" value="ECO:0007669"/>
    <property type="project" value="InterPro"/>
</dbReference>
<keyword evidence="4" id="KW-0285">Flavoprotein</keyword>
<dbReference type="GO" id="GO:0031515">
    <property type="term" value="C:tRNA (m1A) methyltransferase complex"/>
    <property type="evidence" value="ECO:0007669"/>
    <property type="project" value="InterPro"/>
</dbReference>
<dbReference type="PANTHER" id="PTHR12945:SF0">
    <property type="entry name" value="TRNA (ADENINE(58)-N(1))-METHYLTRANSFERASE NON-CATALYTIC SUBUNIT TRM6"/>
    <property type="match status" value="1"/>
</dbReference>
<dbReference type="Gene3D" id="3.50.50.60">
    <property type="entry name" value="FAD/NAD(P)-binding domain"/>
    <property type="match status" value="1"/>
</dbReference>
<evidence type="ECO:0000256" key="10">
    <source>
        <dbReference type="SAM" id="MobiDB-lite"/>
    </source>
</evidence>
<keyword evidence="6" id="KW-0274">FAD</keyword>
<evidence type="ECO:0000313" key="11">
    <source>
        <dbReference type="EMBL" id="KAH7270726.1"/>
    </source>
</evidence>
<dbReference type="SUPFAM" id="SSF51905">
    <property type="entry name" value="FAD/NAD(P)-binding domain"/>
    <property type="match status" value="1"/>
</dbReference>
<accession>A0A9P9R8Y0</accession>
<dbReference type="Pfam" id="PF00743">
    <property type="entry name" value="FMO-like"/>
    <property type="match status" value="2"/>
</dbReference>
<comment type="similarity">
    <text evidence="2">Belongs to the TRM6/GCD10 family.</text>
</comment>
<organism evidence="11 12">
    <name type="scientific">Fusarium redolens</name>
    <dbReference type="NCBI Taxonomy" id="48865"/>
    <lineage>
        <taxon>Eukaryota</taxon>
        <taxon>Fungi</taxon>
        <taxon>Dikarya</taxon>
        <taxon>Ascomycota</taxon>
        <taxon>Pezizomycotina</taxon>
        <taxon>Sordariomycetes</taxon>
        <taxon>Hypocreomycetidae</taxon>
        <taxon>Hypocreales</taxon>
        <taxon>Nectriaceae</taxon>
        <taxon>Fusarium</taxon>
        <taxon>Fusarium redolens species complex</taxon>
    </lineage>
</organism>
<protein>
    <recommendedName>
        <fullName evidence="3">tRNA (adenine(58)-N(1))-methyltransferase non-catalytic subunit TRM6</fullName>
    </recommendedName>
    <alternativeName>
        <fullName evidence="9">tRNA(m1A58)-methyltransferase subunit TRM6</fullName>
    </alternativeName>
</protein>
<feature type="compositionally biased region" description="Low complexity" evidence="10">
    <location>
        <begin position="883"/>
        <end position="896"/>
    </location>
</feature>
<gene>
    <name evidence="11" type="ORF">BKA55DRAFT_603564</name>
</gene>
<evidence type="ECO:0000256" key="2">
    <source>
        <dbReference type="ARBA" id="ARBA00008320"/>
    </source>
</evidence>
<evidence type="ECO:0000256" key="9">
    <source>
        <dbReference type="ARBA" id="ARBA00032319"/>
    </source>
</evidence>
<dbReference type="AlphaFoldDB" id="A0A9P9R8Y0"/>
<reference evidence="11" key="1">
    <citation type="journal article" date="2021" name="Nat. Commun.">
        <title>Genetic determinants of endophytism in the Arabidopsis root mycobiome.</title>
        <authorList>
            <person name="Mesny F."/>
            <person name="Miyauchi S."/>
            <person name="Thiergart T."/>
            <person name="Pickel B."/>
            <person name="Atanasova L."/>
            <person name="Karlsson M."/>
            <person name="Huettel B."/>
            <person name="Barry K.W."/>
            <person name="Haridas S."/>
            <person name="Chen C."/>
            <person name="Bauer D."/>
            <person name="Andreopoulos W."/>
            <person name="Pangilinan J."/>
            <person name="LaButti K."/>
            <person name="Riley R."/>
            <person name="Lipzen A."/>
            <person name="Clum A."/>
            <person name="Drula E."/>
            <person name="Henrissat B."/>
            <person name="Kohler A."/>
            <person name="Grigoriev I.V."/>
            <person name="Martin F.M."/>
            <person name="Hacquard S."/>
        </authorList>
    </citation>
    <scope>NUCLEOTIDE SEQUENCE</scope>
    <source>
        <strain evidence="11">MPI-CAGE-AT-0023</strain>
    </source>
</reference>
<comment type="subcellular location">
    <subcellularLocation>
        <location evidence="1">Nucleus</location>
    </subcellularLocation>
</comment>
<dbReference type="GO" id="GO:0030488">
    <property type="term" value="P:tRNA methylation"/>
    <property type="evidence" value="ECO:0007669"/>
    <property type="project" value="InterPro"/>
</dbReference>
<feature type="compositionally biased region" description="Polar residues" evidence="10">
    <location>
        <begin position="902"/>
        <end position="913"/>
    </location>
</feature>
<proteinExistence type="inferred from homology"/>
<evidence type="ECO:0000256" key="4">
    <source>
        <dbReference type="ARBA" id="ARBA00022630"/>
    </source>
</evidence>
<keyword evidence="12" id="KW-1185">Reference proteome</keyword>
<dbReference type="EMBL" id="JAGMUX010000001">
    <property type="protein sequence ID" value="KAH7270726.1"/>
    <property type="molecule type" value="Genomic_DNA"/>
</dbReference>
<dbReference type="Pfam" id="PF04189">
    <property type="entry name" value="Gcd10p"/>
    <property type="match status" value="1"/>
</dbReference>
<name>A0A9P9R8Y0_FUSRE</name>
<evidence type="ECO:0000256" key="8">
    <source>
        <dbReference type="ARBA" id="ARBA00023242"/>
    </source>
</evidence>
<dbReference type="InterPro" id="IPR000960">
    <property type="entry name" value="Flavin_mOase"/>
</dbReference>
<dbReference type="GO" id="GO:0004499">
    <property type="term" value="F:N,N-dimethylaniline monooxygenase activity"/>
    <property type="evidence" value="ECO:0007669"/>
    <property type="project" value="InterPro"/>
</dbReference>
<keyword evidence="8" id="KW-0539">Nucleus</keyword>
<sequence length="1181" mass="132763">MKVAIIGGGPAGLATLRFLAHAHEYFPIPPIEVRLFEAEAQIGGTFSYRVYEDAELVSSKYLTAFSDFRLPENAPDFVTPEVYVQYLKDYATNFDLWPMIERSTKVDKVRRGPNNIGHVISLRNKTDAFDWECDAVAVCSGINVNPVMSYIEGIERVPKVLHSSRLKSREQFGENTNVYIMGAGETGMDLAYLAATSGAKTVTLCHRDGFFCAPKIIPIPQALGRPTPTAPNKPVDTSVASLFDTAYVHPKLQKSQLLWTYYNSWIKNMHKFISGTEEGPDQWVDQMSPTRKYMDSILHCKSDKALPYLSVGKRSQSWGNRIRSFFMNVKIEDTKGKKIDVVTWPTSIDRDGYMQFDDKLPSDSALPKEQLKPGVMVFATGYTRDFPFLDNEYPTVSQTNIREIYKEGDVTLGYIGFVRPSIGAIPPLAELQAQLWVLHLLQHRYPKEVPVARDSNALESYDLDYQLHPRGNYSFYETKRAVDHESYAYQLALDIGSAPKALSVMKKGWKVFYTWAMGSNFNTKFRMVGPWKWEQGAENIMRNELYNVVKHSGGFVYLATYTLVPFFIFGSMSLSLYAWYAICDFFTSLFGGRSESTTNDQDAPENRIAYRDLGEDRSVGAVAGLTETYRVLQVVPNTTISLGKYGSFPTNLIINRPYHFTYEVQDKREGETFARLRVVSAKELNADDLADTSAEATEPAEGDDVIAPADGEELTLVDESGKVLIRSNREIIDDSARQTLKPEEIEELKRKGASAGKELIAKLLLSHTAIDQKTAYSLAKYKLLKTKKYIRRFTVLPLDVPMLAQWLLEDRDASKILEMRQEMMALVGCWADVHYGGVPTEDAGASQGGRWLVVDDTGGLLVASLAERMDILHPKPEEESTEDTAAPEVTETTAPTDEMDQDQAQTTESTNPEQKQEKKRPSKRSDFNVPYVNKNTLTLIHGQTQPNLALLRYFNYDAANANPSPPYHPLDTNLMDISWLQLLSPEEDDAYNNKPPEATPEEIATWKTNRRGNYHRKRRRWARIRHVVDTTRAGGFSGLAVASTMDPISIVRSTVPLLAGGAPIAIYSPTIEPLTQLADCFSVARRAAWVSSPPPEVESKTAEELERWEGSEEFPINPTLLLGVTIQTSRARRWQVLPGRTHPFMMGRGGADGFLLTAWRAVPVEGKIEARGRFKRRKLEP</sequence>
<feature type="region of interest" description="Disordered" evidence="10">
    <location>
        <begin position="873"/>
        <end position="929"/>
    </location>
</feature>
<dbReference type="OrthoDB" id="10254665at2759"/>
<dbReference type="GO" id="GO:0005634">
    <property type="term" value="C:nucleus"/>
    <property type="evidence" value="ECO:0007669"/>
    <property type="project" value="UniProtKB-SubCell"/>
</dbReference>
<evidence type="ECO:0000256" key="5">
    <source>
        <dbReference type="ARBA" id="ARBA00022694"/>
    </source>
</evidence>
<dbReference type="Proteomes" id="UP000720189">
    <property type="component" value="Unassembled WGS sequence"/>
</dbReference>
<keyword evidence="5" id="KW-0819">tRNA processing</keyword>
<evidence type="ECO:0000313" key="12">
    <source>
        <dbReference type="Proteomes" id="UP000720189"/>
    </source>
</evidence>
<keyword evidence="7" id="KW-0560">Oxidoreductase</keyword>
<evidence type="ECO:0000256" key="6">
    <source>
        <dbReference type="ARBA" id="ARBA00022827"/>
    </source>
</evidence>
<dbReference type="PANTHER" id="PTHR12945">
    <property type="entry name" value="TRANSLATION INITIATION FACTOR EIF3-RELATED"/>
    <property type="match status" value="1"/>
</dbReference>